<evidence type="ECO:0000259" key="9">
    <source>
        <dbReference type="Pfam" id="PF05649"/>
    </source>
</evidence>
<dbReference type="Pfam" id="PF05649">
    <property type="entry name" value="Peptidase_M13_N"/>
    <property type="match status" value="1"/>
</dbReference>
<dbReference type="InterPro" id="IPR008753">
    <property type="entry name" value="Peptidase_M13_N"/>
</dbReference>
<keyword evidence="7" id="KW-0482">Metalloprotease</keyword>
<accession>A0ABD3P456</accession>
<dbReference type="GO" id="GO:0046872">
    <property type="term" value="F:metal ion binding"/>
    <property type="evidence" value="ECO:0007669"/>
    <property type="project" value="UniProtKB-KW"/>
</dbReference>
<dbReference type="GO" id="GO:0008237">
    <property type="term" value="F:metallopeptidase activity"/>
    <property type="evidence" value="ECO:0007669"/>
    <property type="project" value="UniProtKB-KW"/>
</dbReference>
<dbReference type="InterPro" id="IPR000718">
    <property type="entry name" value="Peptidase_M13"/>
</dbReference>
<keyword evidence="11" id="KW-1185">Reference proteome</keyword>
<evidence type="ECO:0000313" key="11">
    <source>
        <dbReference type="Proteomes" id="UP001516023"/>
    </source>
</evidence>
<dbReference type="PANTHER" id="PTHR11733">
    <property type="entry name" value="ZINC METALLOPROTEASE FAMILY M13 NEPRILYSIN-RELATED"/>
    <property type="match status" value="1"/>
</dbReference>
<dbReference type="InterPro" id="IPR042089">
    <property type="entry name" value="Peptidase_M13_dom_2"/>
</dbReference>
<protein>
    <recommendedName>
        <fullName evidence="12">Endothelin-converting enzyme 1</fullName>
    </recommendedName>
</protein>
<sequence length="701" mass="79286">MTASTTITPQCPCCTTNPWSQSFSLCIECSAKPAPKGLSRSNMSPATPPSDNFYKYANGNWIAQNPIPAGYPSWNSFMELRVKSQEDCKEILSELEEKLNGGEGQVSEEEKKVALFYRAGMDEAAVEADGIDPLLPVLELCKRVAGAKDSMGEFASLLGIMAKRYSIRPFFAIGSGPDKKNSEWSTAQIYQGGISLPDRDYYFDADKEDKREEYKKFMAGLLSLLNESEGISAAKDVNELVDKIYNVEQTLAEAHMTKTENRDPHTTYNKMTIDHLSEICEHKFDFASYLKAATGKSVDKLGELNVRNVKAIQCAAALAAEIDPEVFEGYLRWKTVCSYAPYMGSQFVQKHFEFYEGVLQGTKEIKPRWKRVMEFTESALGEALGKLYCAKYFDEASKERAYAIVEQVRQALEDRLKEVDWMKSDETRKAALKKMAMFGVKIGYPDKWINYDPLVLTDDEPFLSMVFKAREFENELDIKEMNAPTDRAKWHLTPQTVNAYYHPSLNEIVFPAAILQHPFFDKDADDAVNFGSMGAVIGHEMTHGFDDKGRKFDFEGNMVDWWSEEDGKEYEKRVKVMVDQAGKFEVHGQAVKGELTSGENIADLGGLRLALRALVNSKNYDPSSRIDGFSPIQRFFLAWAQCWRQNILQERALQLLTIDPHGPNELRCNGPLSNIPEFHEAFGVTENDPMFKPVESRVDIW</sequence>
<evidence type="ECO:0000313" key="10">
    <source>
        <dbReference type="EMBL" id="KAL3782653.1"/>
    </source>
</evidence>
<dbReference type="Pfam" id="PF01431">
    <property type="entry name" value="Peptidase_M13"/>
    <property type="match status" value="1"/>
</dbReference>
<dbReference type="GO" id="GO:0006508">
    <property type="term" value="P:proteolysis"/>
    <property type="evidence" value="ECO:0007669"/>
    <property type="project" value="UniProtKB-KW"/>
</dbReference>
<dbReference type="PRINTS" id="PR00786">
    <property type="entry name" value="NEPRILYSIN"/>
</dbReference>
<keyword evidence="4" id="KW-0479">Metal-binding</keyword>
<evidence type="ECO:0000256" key="3">
    <source>
        <dbReference type="ARBA" id="ARBA00022670"/>
    </source>
</evidence>
<evidence type="ECO:0000256" key="5">
    <source>
        <dbReference type="ARBA" id="ARBA00022801"/>
    </source>
</evidence>
<evidence type="ECO:0000256" key="1">
    <source>
        <dbReference type="ARBA" id="ARBA00001947"/>
    </source>
</evidence>
<dbReference type="SUPFAM" id="SSF55486">
    <property type="entry name" value="Metalloproteases ('zincins'), catalytic domain"/>
    <property type="match status" value="1"/>
</dbReference>
<comment type="similarity">
    <text evidence="2">Belongs to the peptidase M13 family.</text>
</comment>
<evidence type="ECO:0000256" key="4">
    <source>
        <dbReference type="ARBA" id="ARBA00022723"/>
    </source>
</evidence>
<name>A0ABD3P456_9STRA</name>
<gene>
    <name evidence="10" type="ORF">HJC23_010162</name>
</gene>
<dbReference type="Gene3D" id="1.10.1380.10">
    <property type="entry name" value="Neutral endopeptidase , domain2"/>
    <property type="match status" value="1"/>
</dbReference>
<dbReference type="InterPro" id="IPR018497">
    <property type="entry name" value="Peptidase_M13_C"/>
</dbReference>
<dbReference type="EMBL" id="JABMIG020000280">
    <property type="protein sequence ID" value="KAL3782653.1"/>
    <property type="molecule type" value="Genomic_DNA"/>
</dbReference>
<dbReference type="CDD" id="cd08662">
    <property type="entry name" value="M13"/>
    <property type="match status" value="1"/>
</dbReference>
<keyword evidence="5" id="KW-0378">Hydrolase</keyword>
<dbReference type="Proteomes" id="UP001516023">
    <property type="component" value="Unassembled WGS sequence"/>
</dbReference>
<evidence type="ECO:0000256" key="2">
    <source>
        <dbReference type="ARBA" id="ARBA00007357"/>
    </source>
</evidence>
<evidence type="ECO:0000256" key="7">
    <source>
        <dbReference type="ARBA" id="ARBA00023049"/>
    </source>
</evidence>
<comment type="cofactor">
    <cofactor evidence="1">
        <name>Zn(2+)</name>
        <dbReference type="ChEBI" id="CHEBI:29105"/>
    </cofactor>
</comment>
<dbReference type="PANTHER" id="PTHR11733:SF167">
    <property type="entry name" value="FI17812P1-RELATED"/>
    <property type="match status" value="1"/>
</dbReference>
<dbReference type="AlphaFoldDB" id="A0ABD3P456"/>
<keyword evidence="3" id="KW-0645">Protease</keyword>
<reference evidence="10 11" key="1">
    <citation type="journal article" date="2020" name="G3 (Bethesda)">
        <title>Improved Reference Genome for Cyclotella cryptica CCMP332, a Model for Cell Wall Morphogenesis, Salinity Adaptation, and Lipid Production in Diatoms (Bacillariophyta).</title>
        <authorList>
            <person name="Roberts W.R."/>
            <person name="Downey K.M."/>
            <person name="Ruck E.C."/>
            <person name="Traller J.C."/>
            <person name="Alverson A.J."/>
        </authorList>
    </citation>
    <scope>NUCLEOTIDE SEQUENCE [LARGE SCALE GENOMIC DNA]</scope>
    <source>
        <strain evidence="10 11">CCMP332</strain>
    </source>
</reference>
<dbReference type="Gene3D" id="3.40.390.10">
    <property type="entry name" value="Collagenase (Catalytic Domain)"/>
    <property type="match status" value="1"/>
</dbReference>
<organism evidence="10 11">
    <name type="scientific">Cyclotella cryptica</name>
    <dbReference type="NCBI Taxonomy" id="29204"/>
    <lineage>
        <taxon>Eukaryota</taxon>
        <taxon>Sar</taxon>
        <taxon>Stramenopiles</taxon>
        <taxon>Ochrophyta</taxon>
        <taxon>Bacillariophyta</taxon>
        <taxon>Coscinodiscophyceae</taxon>
        <taxon>Thalassiosirophycidae</taxon>
        <taxon>Stephanodiscales</taxon>
        <taxon>Stephanodiscaceae</taxon>
        <taxon>Cyclotella</taxon>
    </lineage>
</organism>
<dbReference type="PROSITE" id="PS51885">
    <property type="entry name" value="NEPRILYSIN"/>
    <property type="match status" value="1"/>
</dbReference>
<evidence type="ECO:0000256" key="6">
    <source>
        <dbReference type="ARBA" id="ARBA00022833"/>
    </source>
</evidence>
<feature type="domain" description="Peptidase M13 C-terminal" evidence="8">
    <location>
        <begin position="498"/>
        <end position="696"/>
    </location>
</feature>
<evidence type="ECO:0000259" key="8">
    <source>
        <dbReference type="Pfam" id="PF01431"/>
    </source>
</evidence>
<dbReference type="InterPro" id="IPR024079">
    <property type="entry name" value="MetalloPept_cat_dom_sf"/>
</dbReference>
<evidence type="ECO:0008006" key="12">
    <source>
        <dbReference type="Google" id="ProtNLM"/>
    </source>
</evidence>
<keyword evidence="6" id="KW-0862">Zinc</keyword>
<feature type="domain" description="Peptidase M13 N-terminal" evidence="9">
    <location>
        <begin position="49"/>
        <end position="445"/>
    </location>
</feature>
<proteinExistence type="inferred from homology"/>
<comment type="caution">
    <text evidence="10">The sequence shown here is derived from an EMBL/GenBank/DDBJ whole genome shotgun (WGS) entry which is preliminary data.</text>
</comment>